<keyword evidence="3 5" id="KW-1133">Transmembrane helix</keyword>
<dbReference type="Proteomes" id="UP000835052">
    <property type="component" value="Unassembled WGS sequence"/>
</dbReference>
<feature type="transmembrane region" description="Helical" evidence="5">
    <location>
        <begin position="119"/>
        <end position="138"/>
    </location>
</feature>
<feature type="transmembrane region" description="Helical" evidence="5">
    <location>
        <begin position="350"/>
        <end position="369"/>
    </location>
</feature>
<dbReference type="PANTHER" id="PTHR23510">
    <property type="entry name" value="INNER MEMBRANE TRANSPORT PROTEIN YAJR"/>
    <property type="match status" value="1"/>
</dbReference>
<evidence type="ECO:0000313" key="6">
    <source>
        <dbReference type="EMBL" id="CAD6186863.1"/>
    </source>
</evidence>
<comment type="subcellular location">
    <subcellularLocation>
        <location evidence="1">Membrane</location>
        <topology evidence="1">Multi-pass membrane protein</topology>
    </subcellularLocation>
</comment>
<reference evidence="6" key="1">
    <citation type="submission" date="2020-10" db="EMBL/GenBank/DDBJ databases">
        <authorList>
            <person name="Kikuchi T."/>
        </authorList>
    </citation>
    <scope>NUCLEOTIDE SEQUENCE</scope>
    <source>
        <strain evidence="6">NKZ352</strain>
    </source>
</reference>
<evidence type="ECO:0008006" key="8">
    <source>
        <dbReference type="Google" id="ProtNLM"/>
    </source>
</evidence>
<feature type="transmembrane region" description="Helical" evidence="5">
    <location>
        <begin position="144"/>
        <end position="167"/>
    </location>
</feature>
<organism evidence="6 7">
    <name type="scientific">Caenorhabditis auriculariae</name>
    <dbReference type="NCBI Taxonomy" id="2777116"/>
    <lineage>
        <taxon>Eukaryota</taxon>
        <taxon>Metazoa</taxon>
        <taxon>Ecdysozoa</taxon>
        <taxon>Nematoda</taxon>
        <taxon>Chromadorea</taxon>
        <taxon>Rhabditida</taxon>
        <taxon>Rhabditina</taxon>
        <taxon>Rhabditomorpha</taxon>
        <taxon>Rhabditoidea</taxon>
        <taxon>Rhabditidae</taxon>
        <taxon>Peloderinae</taxon>
        <taxon>Caenorhabditis</taxon>
    </lineage>
</organism>
<keyword evidence="2 5" id="KW-0812">Transmembrane</keyword>
<keyword evidence="4 5" id="KW-0472">Membrane</keyword>
<feature type="transmembrane region" description="Helical" evidence="5">
    <location>
        <begin position="179"/>
        <end position="202"/>
    </location>
</feature>
<dbReference type="InterPro" id="IPR036259">
    <property type="entry name" value="MFS_trans_sf"/>
</dbReference>
<gene>
    <name evidence="6" type="ORF">CAUJ_LOCUS2782</name>
</gene>
<evidence type="ECO:0000256" key="3">
    <source>
        <dbReference type="ARBA" id="ARBA00022989"/>
    </source>
</evidence>
<feature type="transmembrane region" description="Helical" evidence="5">
    <location>
        <begin position="48"/>
        <end position="65"/>
    </location>
</feature>
<evidence type="ECO:0000313" key="7">
    <source>
        <dbReference type="Proteomes" id="UP000835052"/>
    </source>
</evidence>
<feature type="transmembrane region" description="Helical" evidence="5">
    <location>
        <begin position="278"/>
        <end position="308"/>
    </location>
</feature>
<feature type="transmembrane region" description="Helical" evidence="5">
    <location>
        <begin position="85"/>
        <end position="107"/>
    </location>
</feature>
<feature type="transmembrane region" description="Helical" evidence="5">
    <location>
        <begin position="222"/>
        <end position="242"/>
    </location>
</feature>
<feature type="transmembrane region" description="Helical" evidence="5">
    <location>
        <begin position="440"/>
        <end position="460"/>
    </location>
</feature>
<feature type="transmembrane region" description="Helical" evidence="5">
    <location>
        <begin position="314"/>
        <end position="338"/>
    </location>
</feature>
<evidence type="ECO:0000256" key="5">
    <source>
        <dbReference type="SAM" id="Phobius"/>
    </source>
</evidence>
<evidence type="ECO:0000256" key="4">
    <source>
        <dbReference type="ARBA" id="ARBA00023136"/>
    </source>
</evidence>
<sequence length="498" mass="55258">MSVKIQAEPSCPEKMQTFDFLDELPATEKMQDSPLEILDAEEKTDWKLISVAGVVAFLTVIENTVVGMSEWPYMKQIDKEATAQFFGAATSASKAGHAIFTLVFAAWSFHYKTVKAPLIAGRVVATIACILYLGVEILPSGHRYLMMFCYILFGIASSASTILRAYVVAISSSKDRPRAFTCISAATIFSIIIGPLVQLAFTRIPYPGYTLLPRVHLHVYSAPIWIASLTNFVAIAVILCYIRDARKRKPAAERKKINLETLKLKFRKLRKSNINWKLVILCWTMKTATTFSHLTFATILSIFLMAAYGWTGAFTVRIISMLMGGVGLMSITVLFSYMVCRMGEIIQQRFAFFAAMAMSALLYVITYPYPFTSNSIAKYDNVTDTGCDPSRYTWCETSSAVNPILLLASLVVVKGIAIPTSHVSLDTIYSRILGGIDQSVMQGTILVVEDIVAVMTPIYASSVFAHFGIESLWITNGVLFCLATFLWACFLGELRPFH</sequence>
<dbReference type="GO" id="GO:0005765">
    <property type="term" value="C:lysosomal membrane"/>
    <property type="evidence" value="ECO:0007669"/>
    <property type="project" value="TreeGrafter"/>
</dbReference>
<proteinExistence type="predicted"/>
<comment type="caution">
    <text evidence="6">The sequence shown here is derived from an EMBL/GenBank/DDBJ whole genome shotgun (WGS) entry which is preliminary data.</text>
</comment>
<name>A0A8S1GVV4_9PELO</name>
<dbReference type="Pfam" id="PF07690">
    <property type="entry name" value="MFS_1"/>
    <property type="match status" value="1"/>
</dbReference>
<protein>
    <recommendedName>
        <fullName evidence="8">Major facilitator superfamily (MFS) profile domain-containing protein</fullName>
    </recommendedName>
</protein>
<feature type="transmembrane region" description="Helical" evidence="5">
    <location>
        <begin position="400"/>
        <end position="419"/>
    </location>
</feature>
<dbReference type="EMBL" id="CAJGYM010000005">
    <property type="protein sequence ID" value="CAD6186863.1"/>
    <property type="molecule type" value="Genomic_DNA"/>
</dbReference>
<dbReference type="SUPFAM" id="SSF103473">
    <property type="entry name" value="MFS general substrate transporter"/>
    <property type="match status" value="1"/>
</dbReference>
<keyword evidence="7" id="KW-1185">Reference proteome</keyword>
<dbReference type="OrthoDB" id="370281at2759"/>
<feature type="transmembrane region" description="Helical" evidence="5">
    <location>
        <begin position="472"/>
        <end position="492"/>
    </location>
</feature>
<dbReference type="InterPro" id="IPR011701">
    <property type="entry name" value="MFS"/>
</dbReference>
<dbReference type="InterPro" id="IPR051068">
    <property type="entry name" value="MFS_Domain-Containing_Protein"/>
</dbReference>
<evidence type="ECO:0000256" key="1">
    <source>
        <dbReference type="ARBA" id="ARBA00004141"/>
    </source>
</evidence>
<dbReference type="GO" id="GO:0022857">
    <property type="term" value="F:transmembrane transporter activity"/>
    <property type="evidence" value="ECO:0007669"/>
    <property type="project" value="InterPro"/>
</dbReference>
<dbReference type="PANTHER" id="PTHR23510:SF25">
    <property type="entry name" value="MFS DOMAIN-CONTAINING PROTEIN"/>
    <property type="match status" value="1"/>
</dbReference>
<dbReference type="AlphaFoldDB" id="A0A8S1GVV4"/>
<dbReference type="Gene3D" id="1.20.1250.20">
    <property type="entry name" value="MFS general substrate transporter like domains"/>
    <property type="match status" value="1"/>
</dbReference>
<evidence type="ECO:0000256" key="2">
    <source>
        <dbReference type="ARBA" id="ARBA00022692"/>
    </source>
</evidence>
<accession>A0A8S1GVV4</accession>
<dbReference type="CDD" id="cd17326">
    <property type="entry name" value="MFS_MFSD8"/>
    <property type="match status" value="1"/>
</dbReference>